<dbReference type="EMBL" id="MTCY01000110">
    <property type="protein sequence ID" value="OWP74042.1"/>
    <property type="molecule type" value="Genomic_DNA"/>
</dbReference>
<name>A0A2D0AHH6_9FLAO</name>
<dbReference type="AlphaFoldDB" id="A0A2D0AHH6"/>
<evidence type="ECO:0000313" key="2">
    <source>
        <dbReference type="Proteomes" id="UP000198034"/>
    </source>
</evidence>
<gene>
    <name evidence="1" type="ORF">BWK62_15185</name>
</gene>
<comment type="caution">
    <text evidence="1">The sequence shown here is derived from an EMBL/GenBank/DDBJ whole genome shotgun (WGS) entry which is preliminary data.</text>
</comment>
<protein>
    <submittedName>
        <fullName evidence="1">Uncharacterized protein</fullName>
    </submittedName>
</protein>
<accession>A0A2D0AHH6</accession>
<sequence>MFSFCSEKKSYPNLISEEIKYSDDDFSKQKFSDYLVYKKTTTKEIKKSTTIKSTDKKHPWDNAYSEEKANSILNEIASTITPMADNYSDDQLTPANSIRLSGLVNNFTKSQMKEYKEKDHITTEKSGLDLINAKISKYELINEKNEKIVLDSDFLKINLGGLEEKNGKVLEGIGFETMSMGKFEFFKINGFIDIEVSLPTEYEIEEFTKEDIGKNITIDNAKIKLIEFDGDVFHFEKDATIENEFDFYLEGISQNYNTIEVPKSIYDKFRNNQGLNYVEFIKKYSTFGINDSKLKLEKEHVCIVRADDNLKKVYLYAPSKKKVISKIIHIPVAISVK</sequence>
<dbReference type="Proteomes" id="UP000198034">
    <property type="component" value="Unassembled WGS sequence"/>
</dbReference>
<reference evidence="1 2" key="1">
    <citation type="journal article" date="2017" name="Infect. Genet. Evol.">
        <title>Comparative genome analysis of fish pathogen Flavobacterium columnare reveals extensive sequence diversity within the species.</title>
        <authorList>
            <person name="Kayansamruaj P."/>
            <person name="Dong H.T."/>
            <person name="Hirono I."/>
            <person name="Kondo H."/>
            <person name="Senapin S."/>
            <person name="Rodkhum C."/>
        </authorList>
    </citation>
    <scope>NUCLEOTIDE SEQUENCE [LARGE SCALE GENOMIC DNA]</scope>
    <source>
        <strain evidence="1 2">1214</strain>
    </source>
</reference>
<evidence type="ECO:0000313" key="1">
    <source>
        <dbReference type="EMBL" id="OWP74042.1"/>
    </source>
</evidence>
<organism evidence="1 2">
    <name type="scientific">Flavobacterium columnare</name>
    <dbReference type="NCBI Taxonomy" id="996"/>
    <lineage>
        <taxon>Bacteria</taxon>
        <taxon>Pseudomonadati</taxon>
        <taxon>Bacteroidota</taxon>
        <taxon>Flavobacteriia</taxon>
        <taxon>Flavobacteriales</taxon>
        <taxon>Flavobacteriaceae</taxon>
        <taxon>Flavobacterium</taxon>
    </lineage>
</organism>
<proteinExistence type="predicted"/>